<dbReference type="AlphaFoldDB" id="A0A2W2BD17"/>
<keyword evidence="2" id="KW-1185">Reference proteome</keyword>
<evidence type="ECO:0000313" key="2">
    <source>
        <dbReference type="Proteomes" id="UP000248745"/>
    </source>
</evidence>
<name>A0A2W2BD17_9BACT</name>
<dbReference type="EMBL" id="QKTW01000010">
    <property type="protein sequence ID" value="PZF73757.1"/>
    <property type="molecule type" value="Genomic_DNA"/>
</dbReference>
<gene>
    <name evidence="1" type="ORF">DN068_07100</name>
</gene>
<dbReference type="Proteomes" id="UP000248745">
    <property type="component" value="Unassembled WGS sequence"/>
</dbReference>
<sequence length="68" mass="8182">MKAIQVRFFLLTKIEDLVQTSDDFRRSKNKYMRNVFCYYKLSFSLHDAMVKSFICSIEKMNRLGFSKL</sequence>
<accession>A0A2W2BD17</accession>
<proteinExistence type="predicted"/>
<protein>
    <submittedName>
        <fullName evidence="1">Uncharacterized protein</fullName>
    </submittedName>
</protein>
<organism evidence="1 2">
    <name type="scientific">Taibaiella soli</name>
    <dbReference type="NCBI Taxonomy" id="1649169"/>
    <lineage>
        <taxon>Bacteria</taxon>
        <taxon>Pseudomonadati</taxon>
        <taxon>Bacteroidota</taxon>
        <taxon>Chitinophagia</taxon>
        <taxon>Chitinophagales</taxon>
        <taxon>Chitinophagaceae</taxon>
        <taxon>Taibaiella</taxon>
    </lineage>
</organism>
<reference evidence="1 2" key="1">
    <citation type="submission" date="2018-06" db="EMBL/GenBank/DDBJ databases">
        <title>Mucibacter soli gen. nov., sp. nov., a new member of the family Chitinophagaceae producing mucin.</title>
        <authorList>
            <person name="Kim M.-K."/>
            <person name="Park S."/>
            <person name="Kim T.-S."/>
            <person name="Joung Y."/>
            <person name="Han J.-H."/>
            <person name="Kim S.B."/>
        </authorList>
    </citation>
    <scope>NUCLEOTIDE SEQUENCE [LARGE SCALE GENOMIC DNA]</scope>
    <source>
        <strain evidence="1 2">R1-15</strain>
    </source>
</reference>
<evidence type="ECO:0000313" key="1">
    <source>
        <dbReference type="EMBL" id="PZF73757.1"/>
    </source>
</evidence>
<comment type="caution">
    <text evidence="1">The sequence shown here is derived from an EMBL/GenBank/DDBJ whole genome shotgun (WGS) entry which is preliminary data.</text>
</comment>